<dbReference type="GO" id="GO:0090447">
    <property type="term" value="F:glycerol-3-phosphate 2-O-acyltransferase activity"/>
    <property type="evidence" value="ECO:0000318"/>
    <property type="project" value="GO_Central"/>
</dbReference>
<comment type="similarity">
    <text evidence="2">Belongs to the GPAT/DAPAT family.</text>
</comment>
<evidence type="ECO:0000256" key="2">
    <source>
        <dbReference type="ARBA" id="ARBA00007937"/>
    </source>
</evidence>
<evidence type="ECO:0000313" key="11">
    <source>
        <dbReference type="RefSeq" id="XP_021844441.1"/>
    </source>
</evidence>
<dbReference type="Pfam" id="PF01553">
    <property type="entry name" value="Acyltransferase"/>
    <property type="match status" value="1"/>
</dbReference>
<keyword evidence="5 8" id="KW-1133">Transmembrane helix</keyword>
<dbReference type="Proteomes" id="UP000813463">
    <property type="component" value="Chromosome 6"/>
</dbReference>
<dbReference type="SMART" id="SM00563">
    <property type="entry name" value="PlsC"/>
    <property type="match status" value="1"/>
</dbReference>
<evidence type="ECO:0000259" key="9">
    <source>
        <dbReference type="SMART" id="SM00563"/>
    </source>
</evidence>
<reference evidence="11" key="2">
    <citation type="submission" date="2025-08" db="UniProtKB">
        <authorList>
            <consortium name="RefSeq"/>
        </authorList>
    </citation>
    <scope>IDENTIFICATION</scope>
    <source>
        <tissue evidence="11">Leaf</tissue>
    </source>
</reference>
<dbReference type="AlphaFoldDB" id="A0A9R0I876"/>
<evidence type="ECO:0000313" key="10">
    <source>
        <dbReference type="Proteomes" id="UP000813463"/>
    </source>
</evidence>
<keyword evidence="10" id="KW-1185">Reference proteome</keyword>
<sequence length="474" mass="53736">MGSVVAELEGTIVTDPDPFPYFMLIAFEASGPIRFCLLLLFWPLIRFLHLLGMGDVGLRLTIFIAVAGLPISEIEYVGRAVLPKFYMDHLNMDSWKVYSQYGKRVVVTKTPRVMVERFVKEHLGAEEVIGSELQLNRFGYATGLVRDVGSIMDRVDKLFGNENPCLCLGTSVGFDSGTLTSLCEENSHTHKPLEDYHKHNHPTPVIFHDGRLIKYPKPMTALLIMLWFPIGLMLAIIRIPMFIFFPLSTIWYGSMIMGHRVIVKGDPKRRPPSSSSSGVLFVCNHRTFVDPVVICSILNKKIATVTYSLSSFCETFAPIPTFRLTRIRELDQERIKRELSKGDLIMCPEGTTCREPFLLRFSSMFAQLTDQIVPVAINFKPPFFHPTTARGWKNLDPLFFVMNPTMEYEITFLNQLSVESTCSNDNGGKTSYEVANHVQRLLAETLNFECTHFTRKDKYRLLAGNDGTISHTVI</sequence>
<protein>
    <submittedName>
        <fullName evidence="11">Glycerol-3-phosphate acyltransferase 7-like</fullName>
    </submittedName>
</protein>
<dbReference type="GO" id="GO:0010143">
    <property type="term" value="P:cutin biosynthetic process"/>
    <property type="evidence" value="ECO:0000318"/>
    <property type="project" value="GO_Central"/>
</dbReference>
<evidence type="ECO:0000256" key="7">
    <source>
        <dbReference type="ARBA" id="ARBA00023315"/>
    </source>
</evidence>
<dbReference type="GO" id="GO:0016791">
    <property type="term" value="F:phosphatase activity"/>
    <property type="evidence" value="ECO:0000318"/>
    <property type="project" value="GO_Central"/>
</dbReference>
<feature type="domain" description="Phospholipid/glycerol acyltransferase" evidence="9">
    <location>
        <begin position="279"/>
        <end position="380"/>
    </location>
</feature>
<dbReference type="OrthoDB" id="1854593at2759"/>
<dbReference type="SUPFAM" id="SSF69593">
    <property type="entry name" value="Glycerol-3-phosphate (1)-acyltransferase"/>
    <property type="match status" value="1"/>
</dbReference>
<feature type="transmembrane region" description="Helical" evidence="8">
    <location>
        <begin position="219"/>
        <end position="237"/>
    </location>
</feature>
<comment type="subcellular location">
    <subcellularLocation>
        <location evidence="1">Membrane</location>
        <topology evidence="1">Multi-pass membrane protein</topology>
    </subcellularLocation>
</comment>
<keyword evidence="3" id="KW-0808">Transferase</keyword>
<dbReference type="Pfam" id="PF23270">
    <property type="entry name" value="HAD_RAM2_N"/>
    <property type="match status" value="1"/>
</dbReference>
<dbReference type="PANTHER" id="PTHR15486:SF54">
    <property type="entry name" value="GLYCEROL-3-PHOSPHATE ACYLTRANSFERASE 7"/>
    <property type="match status" value="1"/>
</dbReference>
<proteinExistence type="inferred from homology"/>
<evidence type="ECO:0000256" key="5">
    <source>
        <dbReference type="ARBA" id="ARBA00022989"/>
    </source>
</evidence>
<evidence type="ECO:0000256" key="1">
    <source>
        <dbReference type="ARBA" id="ARBA00004141"/>
    </source>
</evidence>
<dbReference type="RefSeq" id="XP_021844441.1">
    <property type="nucleotide sequence ID" value="XM_021988749.2"/>
</dbReference>
<dbReference type="GO" id="GO:0016020">
    <property type="term" value="C:membrane"/>
    <property type="evidence" value="ECO:0000318"/>
    <property type="project" value="GO_Central"/>
</dbReference>
<keyword evidence="4 8" id="KW-0812">Transmembrane</keyword>
<dbReference type="KEGG" id="soe:110784307"/>
<keyword evidence="6 8" id="KW-0472">Membrane</keyword>
<evidence type="ECO:0000256" key="8">
    <source>
        <dbReference type="SAM" id="Phobius"/>
    </source>
</evidence>
<organism evidence="10 11">
    <name type="scientific">Spinacia oleracea</name>
    <name type="common">Spinach</name>
    <dbReference type="NCBI Taxonomy" id="3562"/>
    <lineage>
        <taxon>Eukaryota</taxon>
        <taxon>Viridiplantae</taxon>
        <taxon>Streptophyta</taxon>
        <taxon>Embryophyta</taxon>
        <taxon>Tracheophyta</taxon>
        <taxon>Spermatophyta</taxon>
        <taxon>Magnoliopsida</taxon>
        <taxon>eudicotyledons</taxon>
        <taxon>Gunneridae</taxon>
        <taxon>Pentapetalae</taxon>
        <taxon>Caryophyllales</taxon>
        <taxon>Chenopodiaceae</taxon>
        <taxon>Chenopodioideae</taxon>
        <taxon>Anserineae</taxon>
        <taxon>Spinacia</taxon>
    </lineage>
</organism>
<evidence type="ECO:0000256" key="4">
    <source>
        <dbReference type="ARBA" id="ARBA00022692"/>
    </source>
</evidence>
<dbReference type="PANTHER" id="PTHR15486">
    <property type="entry name" value="ANCIENT UBIQUITOUS PROTEIN"/>
    <property type="match status" value="1"/>
</dbReference>
<accession>A0A9R0I876</accession>
<reference evidence="10" key="1">
    <citation type="journal article" date="2021" name="Nat. Commun.">
        <title>Genomic analyses provide insights into spinach domestication and the genetic basis of agronomic traits.</title>
        <authorList>
            <person name="Cai X."/>
            <person name="Sun X."/>
            <person name="Xu C."/>
            <person name="Sun H."/>
            <person name="Wang X."/>
            <person name="Ge C."/>
            <person name="Zhang Z."/>
            <person name="Wang Q."/>
            <person name="Fei Z."/>
            <person name="Jiao C."/>
            <person name="Wang Q."/>
        </authorList>
    </citation>
    <scope>NUCLEOTIDE SEQUENCE [LARGE SCALE GENOMIC DNA]</scope>
    <source>
        <strain evidence="10">cv. Varoflay</strain>
    </source>
</reference>
<feature type="transmembrane region" description="Helical" evidence="8">
    <location>
        <begin position="20"/>
        <end position="45"/>
    </location>
</feature>
<dbReference type="InterPro" id="IPR002123">
    <property type="entry name" value="Plipid/glycerol_acylTrfase"/>
</dbReference>
<evidence type="ECO:0000256" key="6">
    <source>
        <dbReference type="ARBA" id="ARBA00023136"/>
    </source>
</evidence>
<keyword evidence="7" id="KW-0012">Acyltransferase</keyword>
<evidence type="ECO:0000256" key="3">
    <source>
        <dbReference type="ARBA" id="ARBA00022679"/>
    </source>
</evidence>
<name>A0A9R0I876_SPIOL</name>
<gene>
    <name evidence="11" type="primary">LOC110784307</name>
</gene>
<dbReference type="GeneID" id="110784307"/>
<dbReference type="InterPro" id="IPR056462">
    <property type="entry name" value="HAD_RAM2/GPAT1-8"/>
</dbReference>